<reference evidence="11" key="1">
    <citation type="submission" date="2021-02" db="EMBL/GenBank/DDBJ databases">
        <authorList>
            <person name="Nowell W R."/>
        </authorList>
    </citation>
    <scope>NUCLEOTIDE SEQUENCE</scope>
</reference>
<dbReference type="Pfam" id="PF02800">
    <property type="entry name" value="Gp_dh_C"/>
    <property type="match status" value="2"/>
</dbReference>
<evidence type="ECO:0000256" key="7">
    <source>
        <dbReference type="ARBA" id="ARBA00023152"/>
    </source>
</evidence>
<dbReference type="SUPFAM" id="SSF55347">
    <property type="entry name" value="Glyceraldehyde-3-phosphate dehydrogenase-like, C-terminal domain"/>
    <property type="match status" value="1"/>
</dbReference>
<dbReference type="Pfam" id="PF00044">
    <property type="entry name" value="Gp_dh_N"/>
    <property type="match status" value="1"/>
</dbReference>
<dbReference type="GO" id="GO:0051287">
    <property type="term" value="F:NAD binding"/>
    <property type="evidence" value="ECO:0007669"/>
    <property type="project" value="InterPro"/>
</dbReference>
<dbReference type="InterPro" id="IPR020828">
    <property type="entry name" value="GlycerAld_3-P_DH_NAD(P)-bd"/>
</dbReference>
<dbReference type="PRINTS" id="PR00078">
    <property type="entry name" value="G3PDHDRGNASE"/>
</dbReference>
<dbReference type="InterPro" id="IPR020829">
    <property type="entry name" value="GlycerAld_3-P_DH_cat"/>
</dbReference>
<dbReference type="InterPro" id="IPR020831">
    <property type="entry name" value="GlycerAld/Erythrose_P_DH"/>
</dbReference>
<comment type="similarity">
    <text evidence="2 9">Belongs to the glyceraldehyde-3-phosphate dehydrogenase family.</text>
</comment>
<comment type="subunit">
    <text evidence="3">Homotetramer.</text>
</comment>
<evidence type="ECO:0000256" key="8">
    <source>
        <dbReference type="ARBA" id="ARBA00047698"/>
    </source>
</evidence>
<dbReference type="SMART" id="SM00846">
    <property type="entry name" value="Gp_dh_N"/>
    <property type="match status" value="1"/>
</dbReference>
<evidence type="ECO:0000256" key="1">
    <source>
        <dbReference type="ARBA" id="ARBA00004869"/>
    </source>
</evidence>
<proteinExistence type="inferred from homology"/>
<dbReference type="GO" id="GO:0006096">
    <property type="term" value="P:glycolytic process"/>
    <property type="evidence" value="ECO:0007669"/>
    <property type="project" value="UniProtKB-KW"/>
</dbReference>
<dbReference type="PANTHER" id="PTHR10836:SF76">
    <property type="entry name" value="GLYCERALDEHYDE-3-PHOSPHATE DEHYDROGENASE-RELATED"/>
    <property type="match status" value="1"/>
</dbReference>
<evidence type="ECO:0000313" key="12">
    <source>
        <dbReference type="Proteomes" id="UP000663882"/>
    </source>
</evidence>
<dbReference type="Proteomes" id="UP000663882">
    <property type="component" value="Unassembled WGS sequence"/>
</dbReference>
<comment type="pathway">
    <text evidence="1">Carbohydrate degradation; glycolysis; pyruvate from D-glyceraldehyde 3-phosphate: step 1/5.</text>
</comment>
<dbReference type="AlphaFoldDB" id="A0A814MY01"/>
<evidence type="ECO:0000313" key="11">
    <source>
        <dbReference type="EMBL" id="CAF1085289.1"/>
    </source>
</evidence>
<gene>
    <name evidence="11" type="ORF">RFH988_LOCUS18512</name>
</gene>
<evidence type="ECO:0000256" key="9">
    <source>
        <dbReference type="RuleBase" id="RU000397"/>
    </source>
</evidence>
<dbReference type="GO" id="GO:0005829">
    <property type="term" value="C:cytosol"/>
    <property type="evidence" value="ECO:0007669"/>
    <property type="project" value="TreeGrafter"/>
</dbReference>
<dbReference type="PANTHER" id="PTHR10836">
    <property type="entry name" value="GLYCERALDEHYDE 3-PHOSPHATE DEHYDROGENASE"/>
    <property type="match status" value="1"/>
</dbReference>
<keyword evidence="6" id="KW-0520">NAD</keyword>
<keyword evidence="7" id="KW-0324">Glycolysis</keyword>
<evidence type="ECO:0000256" key="3">
    <source>
        <dbReference type="ARBA" id="ARBA00011881"/>
    </source>
</evidence>
<comment type="catalytic activity">
    <reaction evidence="8">
        <text>D-glyceraldehyde 3-phosphate + phosphate + NAD(+) = (2R)-3-phospho-glyceroyl phosphate + NADH + H(+)</text>
        <dbReference type="Rhea" id="RHEA:10300"/>
        <dbReference type="ChEBI" id="CHEBI:15378"/>
        <dbReference type="ChEBI" id="CHEBI:43474"/>
        <dbReference type="ChEBI" id="CHEBI:57540"/>
        <dbReference type="ChEBI" id="CHEBI:57604"/>
        <dbReference type="ChEBI" id="CHEBI:57945"/>
        <dbReference type="ChEBI" id="CHEBI:59776"/>
        <dbReference type="EC" id="1.2.1.12"/>
    </reaction>
</comment>
<dbReference type="EMBL" id="CAJNOO010001043">
    <property type="protein sequence ID" value="CAF1085289.1"/>
    <property type="molecule type" value="Genomic_DNA"/>
</dbReference>
<organism evidence="11 12">
    <name type="scientific">Rotaria sordida</name>
    <dbReference type="NCBI Taxonomy" id="392033"/>
    <lineage>
        <taxon>Eukaryota</taxon>
        <taxon>Metazoa</taxon>
        <taxon>Spiralia</taxon>
        <taxon>Gnathifera</taxon>
        <taxon>Rotifera</taxon>
        <taxon>Eurotatoria</taxon>
        <taxon>Bdelloidea</taxon>
        <taxon>Philodinida</taxon>
        <taxon>Philodinidae</taxon>
        <taxon>Rotaria</taxon>
    </lineage>
</organism>
<name>A0A814MY01_9BILA</name>
<dbReference type="OrthoDB" id="1152826at2759"/>
<feature type="domain" description="Glyceraldehyde 3-phosphate dehydrogenase NAD(P) binding" evidence="10">
    <location>
        <begin position="316"/>
        <end position="463"/>
    </location>
</feature>
<evidence type="ECO:0000256" key="6">
    <source>
        <dbReference type="ARBA" id="ARBA00023027"/>
    </source>
</evidence>
<dbReference type="InterPro" id="IPR036291">
    <property type="entry name" value="NAD(P)-bd_dom_sf"/>
</dbReference>
<dbReference type="CDD" id="cd05214">
    <property type="entry name" value="GAPDH_I_N"/>
    <property type="match status" value="1"/>
</dbReference>
<dbReference type="EC" id="1.2.1.12" evidence="4"/>
<evidence type="ECO:0000256" key="4">
    <source>
        <dbReference type="ARBA" id="ARBA00013119"/>
    </source>
</evidence>
<dbReference type="GO" id="GO:0004365">
    <property type="term" value="F:glyceraldehyde-3-phosphate dehydrogenase (NAD+) (phosphorylating) activity"/>
    <property type="evidence" value="ECO:0007669"/>
    <property type="project" value="UniProtKB-EC"/>
</dbReference>
<protein>
    <recommendedName>
        <fullName evidence="4">glyceraldehyde-3-phosphate dehydrogenase (phosphorylating)</fullName>
        <ecNumber evidence="4">1.2.1.12</ecNumber>
    </recommendedName>
</protein>
<evidence type="ECO:0000256" key="5">
    <source>
        <dbReference type="ARBA" id="ARBA00023002"/>
    </source>
</evidence>
<dbReference type="CDD" id="cd18126">
    <property type="entry name" value="GAPDH_I_C"/>
    <property type="match status" value="1"/>
</dbReference>
<dbReference type="Gene3D" id="3.30.360.10">
    <property type="entry name" value="Dihydrodipicolinate Reductase, domain 2"/>
    <property type="match status" value="1"/>
</dbReference>
<accession>A0A814MY01</accession>
<dbReference type="SUPFAM" id="SSF51735">
    <property type="entry name" value="NAD(P)-binding Rossmann-fold domains"/>
    <property type="match status" value="1"/>
</dbReference>
<dbReference type="FunFam" id="3.40.50.720:FF:000266">
    <property type="entry name" value="Glyceraldehyde-3-phosphate dehydrogenase"/>
    <property type="match status" value="1"/>
</dbReference>
<sequence length="625" mass="69706">MMQMCEGIGEMLITSVDVDVDMLEESKVSATMIGTTALAACIGFLLDCNYYDPDFGVTTNVYLLVYYSSWINEAKLSSSQILKEFLQYLSSIGEMLITSVDVDVDMLAESKVSATTIGTTALATCIGFLLDCNYYDPDFRVTTNVCLLVHYSYWINEAKLSSSQILKEFLEYLSSELKGYLNIQSFYSNLEAHPRISNCHLVIAGGDVEKSLRIPKTSSEDNNSTAVYLRYCCSSKNIVIGLSWYDGGYAVDLALLQMNIYAIKRREIKWHLQTKAIKKLKECLKNEQTLFPRIEESLLLIPQDVFITCPCDSLNIKIGINGFGRIGQLVFRCAIEEGIQVVAVNGRFIPIDSIVYMLKYDSIHGKFKGTISHKNGKLIVNGQKINVFAEEEPSKIPWGRLDAEYIFEASGVCTTIDECQSHLQAGSKKVIIAAPSTDAPMFVMGVNEDKYTGKETVISSATCTTNCLAPLAKIIHEKFGIIEALMTTVHSYTPKQNIIDEPLNKGKLNSMAFRVPTPNVSVVDLTARLNKGAKYEEICAAIKEAANGPLKNILAYTEDEVVSTDFIDDTHSLIFDAKAGISHNDNFVKLVAWYDNEYGYSHRVLDLIKYIAKKDYEDKLKQSLE</sequence>
<comment type="caution">
    <text evidence="11">The sequence shown here is derived from an EMBL/GenBank/DDBJ whole genome shotgun (WGS) entry which is preliminary data.</text>
</comment>
<evidence type="ECO:0000256" key="2">
    <source>
        <dbReference type="ARBA" id="ARBA00007406"/>
    </source>
</evidence>
<evidence type="ECO:0000259" key="10">
    <source>
        <dbReference type="SMART" id="SM00846"/>
    </source>
</evidence>
<keyword evidence="5" id="KW-0560">Oxidoreductase</keyword>
<dbReference type="Gene3D" id="3.40.50.720">
    <property type="entry name" value="NAD(P)-binding Rossmann-like Domain"/>
    <property type="match status" value="1"/>
</dbReference>